<feature type="compositionally biased region" description="Basic and acidic residues" evidence="1">
    <location>
        <begin position="1"/>
        <end position="15"/>
    </location>
</feature>
<reference evidence="2 3" key="1">
    <citation type="journal article" date="2015" name="Genome Announc.">
        <title>Complete Genome Sequence of Methylobacterium aquaticum Strain 22A, Isolated from Racomitrium japonicum Moss.</title>
        <authorList>
            <person name="Tani A."/>
            <person name="Ogura Y."/>
            <person name="Hayashi T."/>
            <person name="Kimbara K."/>
        </authorList>
    </citation>
    <scope>NUCLEOTIDE SEQUENCE [LARGE SCALE GENOMIC DNA]</scope>
    <source>
        <strain evidence="2 3">MA-22A</strain>
        <plasmid evidence="3">Plasmid pMaq22A_1p DNA</plasmid>
    </source>
</reference>
<evidence type="ECO:0000256" key="1">
    <source>
        <dbReference type="SAM" id="MobiDB-lite"/>
    </source>
</evidence>
<dbReference type="EMBL" id="AP014705">
    <property type="protein sequence ID" value="BAR47305.1"/>
    <property type="molecule type" value="Genomic_DNA"/>
</dbReference>
<feature type="compositionally biased region" description="Low complexity" evidence="1">
    <location>
        <begin position="16"/>
        <end position="26"/>
    </location>
</feature>
<dbReference type="KEGG" id="maqu:Maq22A_1p38385"/>
<protein>
    <submittedName>
        <fullName evidence="2">Uncharacterized protein</fullName>
    </submittedName>
</protein>
<evidence type="ECO:0000313" key="3">
    <source>
        <dbReference type="Proteomes" id="UP000061432"/>
    </source>
</evidence>
<gene>
    <name evidence="2" type="ORF">Maq22A_1p38385</name>
</gene>
<geneLocation type="plasmid" evidence="3">
    <name>pMaq22A_1p DNA</name>
</geneLocation>
<accession>A0A1Y0ZH18</accession>
<proteinExistence type="predicted"/>
<feature type="region of interest" description="Disordered" evidence="1">
    <location>
        <begin position="1"/>
        <end position="26"/>
    </location>
</feature>
<name>A0A1Y0ZH18_9HYPH</name>
<sequence>MGDGLRRGRELEEGRQAGLAPLAQQALRRPDRLGRVDAIRSASRRLAAISSGPGTTYETSPQASASCAETASPVSAILQAFDQPTIRGSSQAPPSPGMVPIFTKLSAKRAVSARMRRSHMQARSLPAPIAGPLTAASRACRRAARCAAPAGS</sequence>
<reference evidence="3" key="2">
    <citation type="submission" date="2015-01" db="EMBL/GenBank/DDBJ databases">
        <title>Complete genome sequence of Methylobacterium aquaticum strain 22A.</title>
        <authorList>
            <person name="Tani A."/>
            <person name="Ogura Y."/>
            <person name="Hayashi T."/>
        </authorList>
    </citation>
    <scope>NUCLEOTIDE SEQUENCE [LARGE SCALE GENOMIC DNA]</scope>
    <source>
        <strain evidence="3">MA-22A</strain>
        <plasmid evidence="3">Plasmid pMaq22A_1p DNA</plasmid>
    </source>
</reference>
<keyword evidence="2" id="KW-0614">Plasmid</keyword>
<evidence type="ECO:0000313" key="2">
    <source>
        <dbReference type="EMBL" id="BAR47305.1"/>
    </source>
</evidence>
<dbReference type="AlphaFoldDB" id="A0A1Y0ZH18"/>
<dbReference type="Proteomes" id="UP000061432">
    <property type="component" value="Plasmid pMaq22A_1p"/>
</dbReference>
<organism evidence="2 3">
    <name type="scientific">Methylobacterium aquaticum</name>
    <dbReference type="NCBI Taxonomy" id="270351"/>
    <lineage>
        <taxon>Bacteria</taxon>
        <taxon>Pseudomonadati</taxon>
        <taxon>Pseudomonadota</taxon>
        <taxon>Alphaproteobacteria</taxon>
        <taxon>Hyphomicrobiales</taxon>
        <taxon>Methylobacteriaceae</taxon>
        <taxon>Methylobacterium</taxon>
    </lineage>
</organism>